<evidence type="ECO:0000313" key="1">
    <source>
        <dbReference type="EMBL" id="QBA20884.1"/>
    </source>
</evidence>
<dbReference type="AlphaFoldDB" id="A0A411DKT8"/>
<gene>
    <name evidence="1" type="ORF">EU348_06665</name>
</gene>
<reference evidence="1" key="1">
    <citation type="submission" date="2019-01" db="EMBL/GenBank/DDBJ databases">
        <title>Whole Genome Sequencing for Putative Detection of Antimicrobial Resistance and Potential Virulence Factors in Chryseobacterium indologenes isolated from Nile Tilapia in Tanzania.</title>
        <authorList>
            <person name="Mwega E."/>
            <person name="Mutoloki S."/>
            <person name="Mugimba K."/>
            <person name="Colquhoun D."/>
            <person name="Mdegela R."/>
            <person name="Evensen O."/>
            <person name="Wasteson Y."/>
        </authorList>
    </citation>
    <scope>NUCLEOTIDE SEQUENCE [LARGE SCALE GENOMIC DNA]</scope>
    <source>
        <strain evidence="1">StR 01</strain>
    </source>
</reference>
<name>A0A411DKT8_CHRID</name>
<accession>A0A411DKT8</accession>
<organism evidence="1">
    <name type="scientific">Chryseobacterium indologenes</name>
    <name type="common">Flavobacterium indologenes</name>
    <dbReference type="NCBI Taxonomy" id="253"/>
    <lineage>
        <taxon>Bacteria</taxon>
        <taxon>Pseudomonadati</taxon>
        <taxon>Bacteroidota</taxon>
        <taxon>Flavobacteriia</taxon>
        <taxon>Flavobacteriales</taxon>
        <taxon>Weeksellaceae</taxon>
        <taxon>Chryseobacterium group</taxon>
        <taxon>Chryseobacterium</taxon>
    </lineage>
</organism>
<dbReference type="EMBL" id="CP035532">
    <property type="protein sequence ID" value="QBA20884.1"/>
    <property type="molecule type" value="Genomic_DNA"/>
</dbReference>
<protein>
    <submittedName>
        <fullName evidence="1">Uncharacterized protein</fullName>
    </submittedName>
</protein>
<sequence length="74" mass="8521">MISLAPLFEELQQVLNFSKEGKTILQIAEILIDKRITQEEAIEFVEELINNQVLVSELEPNVSGNDFWDTILLF</sequence>
<proteinExistence type="predicted"/>